<gene>
    <name evidence="1" type="ORF">O181_012085</name>
</gene>
<protein>
    <submittedName>
        <fullName evidence="1">Uncharacterized protein</fullName>
    </submittedName>
</protein>
<dbReference type="AlphaFoldDB" id="A0A9Q3BWF1"/>
<comment type="caution">
    <text evidence="1">The sequence shown here is derived from an EMBL/GenBank/DDBJ whole genome shotgun (WGS) entry which is preliminary data.</text>
</comment>
<dbReference type="Proteomes" id="UP000765509">
    <property type="component" value="Unassembled WGS sequence"/>
</dbReference>
<evidence type="ECO:0000313" key="2">
    <source>
        <dbReference type="Proteomes" id="UP000765509"/>
    </source>
</evidence>
<proteinExistence type="predicted"/>
<name>A0A9Q3BWF1_9BASI</name>
<organism evidence="1 2">
    <name type="scientific">Austropuccinia psidii MF-1</name>
    <dbReference type="NCBI Taxonomy" id="1389203"/>
    <lineage>
        <taxon>Eukaryota</taxon>
        <taxon>Fungi</taxon>
        <taxon>Dikarya</taxon>
        <taxon>Basidiomycota</taxon>
        <taxon>Pucciniomycotina</taxon>
        <taxon>Pucciniomycetes</taxon>
        <taxon>Pucciniales</taxon>
        <taxon>Sphaerophragmiaceae</taxon>
        <taxon>Austropuccinia</taxon>
    </lineage>
</organism>
<keyword evidence="2" id="KW-1185">Reference proteome</keyword>
<evidence type="ECO:0000313" key="1">
    <source>
        <dbReference type="EMBL" id="MBW0472370.1"/>
    </source>
</evidence>
<reference evidence="1" key="1">
    <citation type="submission" date="2021-03" db="EMBL/GenBank/DDBJ databases">
        <title>Draft genome sequence of rust myrtle Austropuccinia psidii MF-1, a brazilian biotype.</title>
        <authorList>
            <person name="Quecine M.C."/>
            <person name="Pachon D.M.R."/>
            <person name="Bonatelli M.L."/>
            <person name="Correr F.H."/>
            <person name="Franceschini L.M."/>
            <person name="Leite T.F."/>
            <person name="Margarido G.R.A."/>
            <person name="Almeida C.A."/>
            <person name="Ferrarezi J.A."/>
            <person name="Labate C.A."/>
        </authorList>
    </citation>
    <scope>NUCLEOTIDE SEQUENCE</scope>
    <source>
        <strain evidence="1">MF-1</strain>
    </source>
</reference>
<accession>A0A9Q3BWF1</accession>
<sequence length="108" mass="12285">MTNIYKGGQRHTNANGLIGWPFTNFKSNLDCDPEIGVKISIHFMEVDRRKTIRFLEWAQESGTIDSENKESQGKETPILGISSSERHTEFFSALKKFSSKCKQCSILL</sequence>
<dbReference type="EMBL" id="AVOT02003063">
    <property type="protein sequence ID" value="MBW0472370.1"/>
    <property type="molecule type" value="Genomic_DNA"/>
</dbReference>